<dbReference type="PANTHER" id="PTHR32227">
    <property type="entry name" value="GLUCAN ENDO-1,3-BETA-GLUCOSIDASE BG1-RELATED-RELATED"/>
    <property type="match status" value="1"/>
</dbReference>
<evidence type="ECO:0000313" key="12">
    <source>
        <dbReference type="Proteomes" id="UP001497512"/>
    </source>
</evidence>
<evidence type="ECO:0000256" key="9">
    <source>
        <dbReference type="SAM" id="SignalP"/>
    </source>
</evidence>
<reference evidence="11" key="1">
    <citation type="submission" date="2024-02" db="EMBL/GenBank/DDBJ databases">
        <authorList>
            <consortium name="ELIXIR-Norway"/>
            <consortium name="Elixir Norway"/>
        </authorList>
    </citation>
    <scope>NUCLEOTIDE SEQUENCE</scope>
</reference>
<name>A0ABP0TSJ6_9BRYO</name>
<dbReference type="SUPFAM" id="SSF51445">
    <property type="entry name" value="(Trans)glycosidases"/>
    <property type="match status" value="1"/>
</dbReference>
<feature type="domain" description="X8" evidence="10">
    <location>
        <begin position="397"/>
        <end position="482"/>
    </location>
</feature>
<dbReference type="PROSITE" id="PS00587">
    <property type="entry name" value="GLYCOSYL_HYDROL_F17"/>
    <property type="match status" value="1"/>
</dbReference>
<evidence type="ECO:0000256" key="7">
    <source>
        <dbReference type="RuleBase" id="RU004336"/>
    </source>
</evidence>
<dbReference type="Gene3D" id="1.20.58.1040">
    <property type="match status" value="1"/>
</dbReference>
<dbReference type="Pfam" id="PF07983">
    <property type="entry name" value="X8"/>
    <property type="match status" value="1"/>
</dbReference>
<gene>
    <name evidence="11" type="ORF">CSSPTR1EN2_LOCUS7163</name>
</gene>
<dbReference type="EMBL" id="OZ019906">
    <property type="protein sequence ID" value="CAK9203992.1"/>
    <property type="molecule type" value="Genomic_DNA"/>
</dbReference>
<keyword evidence="3 7" id="KW-0378">Hydrolase</keyword>
<dbReference type="SMART" id="SM00768">
    <property type="entry name" value="X8"/>
    <property type="match status" value="1"/>
</dbReference>
<comment type="similarity">
    <text evidence="1 6">Belongs to the glycosyl hydrolase 17 family.</text>
</comment>
<protein>
    <recommendedName>
        <fullName evidence="10">X8 domain-containing protein</fullName>
    </recommendedName>
</protein>
<evidence type="ECO:0000256" key="3">
    <source>
        <dbReference type="ARBA" id="ARBA00022801"/>
    </source>
</evidence>
<dbReference type="Proteomes" id="UP001497512">
    <property type="component" value="Chromosome 14"/>
</dbReference>
<dbReference type="InterPro" id="IPR012946">
    <property type="entry name" value="X8"/>
</dbReference>
<keyword evidence="12" id="KW-1185">Reference proteome</keyword>
<keyword evidence="4" id="KW-1015">Disulfide bond</keyword>
<evidence type="ECO:0000313" key="11">
    <source>
        <dbReference type="EMBL" id="CAK9203992.1"/>
    </source>
</evidence>
<evidence type="ECO:0000256" key="5">
    <source>
        <dbReference type="ARBA" id="ARBA00023295"/>
    </source>
</evidence>
<dbReference type="InterPro" id="IPR000490">
    <property type="entry name" value="Glyco_hydro_17"/>
</dbReference>
<feature type="region of interest" description="Disordered" evidence="8">
    <location>
        <begin position="350"/>
        <end position="389"/>
    </location>
</feature>
<organism evidence="11 12">
    <name type="scientific">Sphagnum troendelagicum</name>
    <dbReference type="NCBI Taxonomy" id="128251"/>
    <lineage>
        <taxon>Eukaryota</taxon>
        <taxon>Viridiplantae</taxon>
        <taxon>Streptophyta</taxon>
        <taxon>Embryophyta</taxon>
        <taxon>Bryophyta</taxon>
        <taxon>Sphagnophytina</taxon>
        <taxon>Sphagnopsida</taxon>
        <taxon>Sphagnales</taxon>
        <taxon>Sphagnaceae</taxon>
        <taxon>Sphagnum</taxon>
    </lineage>
</organism>
<keyword evidence="5 7" id="KW-0326">Glycosidase</keyword>
<accession>A0ABP0TSJ6</accession>
<evidence type="ECO:0000256" key="6">
    <source>
        <dbReference type="RuleBase" id="RU004335"/>
    </source>
</evidence>
<evidence type="ECO:0000256" key="4">
    <source>
        <dbReference type="ARBA" id="ARBA00023157"/>
    </source>
</evidence>
<evidence type="ECO:0000256" key="8">
    <source>
        <dbReference type="SAM" id="MobiDB-lite"/>
    </source>
</evidence>
<evidence type="ECO:0000256" key="1">
    <source>
        <dbReference type="ARBA" id="ARBA00008773"/>
    </source>
</evidence>
<proteinExistence type="inferred from homology"/>
<dbReference type="Gene3D" id="3.20.20.80">
    <property type="entry name" value="Glycosidases"/>
    <property type="match status" value="1"/>
</dbReference>
<feature type="signal peptide" evidence="9">
    <location>
        <begin position="1"/>
        <end position="26"/>
    </location>
</feature>
<sequence>MFHLRCTTSQLVFLCILLSAVSFTGAGNLGVNYGLLANNLPAPTQVAQLLLTTSLRYVKLYSADQATLQALANTSIKVAVGVTNDEISLLAGSVTSAQAWVQTNIVAYMPATQFNYIIVGDEVLTVSPELTAFLVPAMSNLYTALVNLELDSELKVSTPHNLDLLGKSFPPSVGAFNSSLSTTMQALLAFLSRTNSPFMVNAYPYFAYSANPVNVSLDYALLQQQPNAAAVTDINTGLHYTNLLDAQLDAVYSAMERLGYGNISLAVSETGWPSNGDPDEVGCGITNAATYNGNLIKLVSSNAGTPLRPGSSFDVFIFALFNEDMKPGPSSERNFGLFNVDETPVYNVGLVQTSPSSSSSPPSPTASSPTASSPPPTPAISTPAAPAPAAPTPIGKTWCVAKPGAAMQDLTNALNYACGEGGANCVPIQPGNPCYQPNTLNSHASYAFNSYYQLNGRNYWNCYFGNTGVITITDPSKSSCSCSPSTSSCSSSILTVTFLQTKSLSQILNIEKNCNDIISL</sequence>
<dbReference type="Pfam" id="PF00332">
    <property type="entry name" value="Glyco_hydro_17"/>
    <property type="match status" value="1"/>
</dbReference>
<dbReference type="InterPro" id="IPR017853">
    <property type="entry name" value="GH"/>
</dbReference>
<evidence type="ECO:0000259" key="10">
    <source>
        <dbReference type="SMART" id="SM00768"/>
    </source>
</evidence>
<feature type="chain" id="PRO_5045949653" description="X8 domain-containing protein" evidence="9">
    <location>
        <begin position="27"/>
        <end position="520"/>
    </location>
</feature>
<evidence type="ECO:0000256" key="2">
    <source>
        <dbReference type="ARBA" id="ARBA00022729"/>
    </source>
</evidence>
<feature type="compositionally biased region" description="Low complexity" evidence="8">
    <location>
        <begin position="353"/>
        <end position="371"/>
    </location>
</feature>
<dbReference type="InterPro" id="IPR044965">
    <property type="entry name" value="Glyco_hydro_17_plant"/>
</dbReference>
<keyword evidence="2 9" id="KW-0732">Signal</keyword>